<comment type="caution">
    <text evidence="2">The sequence shown here is derived from an EMBL/GenBank/DDBJ whole genome shotgun (WGS) entry which is preliminary data.</text>
</comment>
<dbReference type="Pfam" id="PF12728">
    <property type="entry name" value="HTH_17"/>
    <property type="match status" value="1"/>
</dbReference>
<reference evidence="2" key="1">
    <citation type="submission" date="2020-12" db="EMBL/GenBank/DDBJ databases">
        <title>Genome public.</title>
        <authorList>
            <person name="Sun Q."/>
        </authorList>
    </citation>
    <scope>NUCLEOTIDE SEQUENCE</scope>
    <source>
        <strain evidence="2">CCM 8863</strain>
    </source>
</reference>
<accession>A0A934M3Z6</accession>
<dbReference type="GO" id="GO:0003677">
    <property type="term" value="F:DNA binding"/>
    <property type="evidence" value="ECO:0007669"/>
    <property type="project" value="UniProtKB-KW"/>
</dbReference>
<dbReference type="Proteomes" id="UP000645966">
    <property type="component" value="Unassembled WGS sequence"/>
</dbReference>
<feature type="domain" description="Helix-turn-helix" evidence="1">
    <location>
        <begin position="15"/>
        <end position="61"/>
    </location>
</feature>
<dbReference type="SUPFAM" id="SSF46955">
    <property type="entry name" value="Putative DNA-binding domain"/>
    <property type="match status" value="1"/>
</dbReference>
<evidence type="ECO:0000259" key="1">
    <source>
        <dbReference type="Pfam" id="PF12728"/>
    </source>
</evidence>
<dbReference type="InterPro" id="IPR041657">
    <property type="entry name" value="HTH_17"/>
</dbReference>
<dbReference type="RefSeq" id="WP_198737471.1">
    <property type="nucleotide sequence ID" value="NZ_JAEIOS010000009.1"/>
</dbReference>
<protein>
    <submittedName>
        <fullName evidence="2">Excisionase family DNA-binding protein</fullName>
    </submittedName>
</protein>
<gene>
    <name evidence="2" type="ORF">JDV75_01440</name>
</gene>
<dbReference type="InterPro" id="IPR010093">
    <property type="entry name" value="SinI_DNA-bd"/>
</dbReference>
<keyword evidence="3" id="KW-1185">Reference proteome</keyword>
<keyword evidence="2" id="KW-0238">DNA-binding</keyword>
<evidence type="ECO:0000313" key="2">
    <source>
        <dbReference type="EMBL" id="MBI8988431.1"/>
    </source>
</evidence>
<sequence>MGSPAVHNKSDLYITLREAADRGYAGYSTLRKYVAEGRLPTYRAGRRVRLRLTDLEALLTSTDSNAIDVVIDNLVTAAPPLTTEQTHRLRDLLGGA</sequence>
<dbReference type="NCBIfam" id="TIGR01764">
    <property type="entry name" value="excise"/>
    <property type="match status" value="1"/>
</dbReference>
<evidence type="ECO:0000313" key="3">
    <source>
        <dbReference type="Proteomes" id="UP000645966"/>
    </source>
</evidence>
<dbReference type="AlphaFoldDB" id="A0A934M3Z6"/>
<dbReference type="InterPro" id="IPR009061">
    <property type="entry name" value="DNA-bd_dom_put_sf"/>
</dbReference>
<proteinExistence type="predicted"/>
<name>A0A934M3Z6_9CORY</name>
<dbReference type="EMBL" id="JAEIOS010000009">
    <property type="protein sequence ID" value="MBI8988431.1"/>
    <property type="molecule type" value="Genomic_DNA"/>
</dbReference>
<organism evidence="2 3">
    <name type="scientific">Corynebacterium meridianum</name>
    <dbReference type="NCBI Taxonomy" id="2765363"/>
    <lineage>
        <taxon>Bacteria</taxon>
        <taxon>Bacillati</taxon>
        <taxon>Actinomycetota</taxon>
        <taxon>Actinomycetes</taxon>
        <taxon>Mycobacteriales</taxon>
        <taxon>Corynebacteriaceae</taxon>
        <taxon>Corynebacterium</taxon>
    </lineage>
</organism>